<dbReference type="PANTHER" id="PTHR43744">
    <property type="entry name" value="ABC TRANSPORTER PERMEASE PROTEIN MG189-RELATED-RELATED"/>
    <property type="match status" value="1"/>
</dbReference>
<feature type="transmembrane region" description="Helical" evidence="7">
    <location>
        <begin position="24"/>
        <end position="42"/>
    </location>
</feature>
<dbReference type="Pfam" id="PF00528">
    <property type="entry name" value="BPD_transp_1"/>
    <property type="match status" value="1"/>
</dbReference>
<name>A0A1M4ZZL7_9THEO</name>
<evidence type="ECO:0000313" key="9">
    <source>
        <dbReference type="EMBL" id="SHF23469.1"/>
    </source>
</evidence>
<feature type="transmembrane region" description="Helical" evidence="7">
    <location>
        <begin position="81"/>
        <end position="105"/>
    </location>
</feature>
<dbReference type="SUPFAM" id="SSF161098">
    <property type="entry name" value="MetI-like"/>
    <property type="match status" value="1"/>
</dbReference>
<feature type="transmembrane region" description="Helical" evidence="7">
    <location>
        <begin position="158"/>
        <end position="177"/>
    </location>
</feature>
<gene>
    <name evidence="9" type="ORF">SAMN02746089_01530</name>
</gene>
<comment type="similarity">
    <text evidence="7">Belongs to the binding-protein-dependent transport system permease family.</text>
</comment>
<organism evidence="9 10">
    <name type="scientific">Caldanaerobius fijiensis DSM 17918</name>
    <dbReference type="NCBI Taxonomy" id="1121256"/>
    <lineage>
        <taxon>Bacteria</taxon>
        <taxon>Bacillati</taxon>
        <taxon>Bacillota</taxon>
        <taxon>Clostridia</taxon>
        <taxon>Thermoanaerobacterales</taxon>
        <taxon>Thermoanaerobacteraceae</taxon>
        <taxon>Caldanaerobius</taxon>
    </lineage>
</organism>
<evidence type="ECO:0000256" key="3">
    <source>
        <dbReference type="ARBA" id="ARBA00022475"/>
    </source>
</evidence>
<dbReference type="PANTHER" id="PTHR43744:SF8">
    <property type="entry name" value="SN-GLYCEROL-3-PHOSPHATE TRANSPORT SYSTEM PERMEASE PROTEIN UGPE"/>
    <property type="match status" value="1"/>
</dbReference>
<proteinExistence type="inferred from homology"/>
<dbReference type="AlphaFoldDB" id="A0A1M4ZZL7"/>
<evidence type="ECO:0000313" key="10">
    <source>
        <dbReference type="Proteomes" id="UP000184088"/>
    </source>
</evidence>
<dbReference type="STRING" id="1121256.SAMN02746089_01530"/>
<dbReference type="CDD" id="cd06261">
    <property type="entry name" value="TM_PBP2"/>
    <property type="match status" value="1"/>
</dbReference>
<dbReference type="PROSITE" id="PS50928">
    <property type="entry name" value="ABC_TM1"/>
    <property type="match status" value="1"/>
</dbReference>
<evidence type="ECO:0000259" key="8">
    <source>
        <dbReference type="PROSITE" id="PS50928"/>
    </source>
</evidence>
<evidence type="ECO:0000256" key="4">
    <source>
        <dbReference type="ARBA" id="ARBA00022692"/>
    </source>
</evidence>
<dbReference type="EMBL" id="FQVH01000015">
    <property type="protein sequence ID" value="SHF23469.1"/>
    <property type="molecule type" value="Genomic_DNA"/>
</dbReference>
<dbReference type="InterPro" id="IPR035906">
    <property type="entry name" value="MetI-like_sf"/>
</dbReference>
<protein>
    <submittedName>
        <fullName evidence="9">Multiple sugar transport system permease protein</fullName>
    </submittedName>
</protein>
<keyword evidence="9" id="KW-0762">Sugar transport</keyword>
<reference evidence="9 10" key="1">
    <citation type="submission" date="2016-11" db="EMBL/GenBank/DDBJ databases">
        <authorList>
            <person name="Jaros S."/>
            <person name="Januszkiewicz K."/>
            <person name="Wedrychowicz H."/>
        </authorList>
    </citation>
    <scope>NUCLEOTIDE SEQUENCE [LARGE SCALE GENOMIC DNA]</scope>
    <source>
        <strain evidence="9 10">DSM 17918</strain>
    </source>
</reference>
<sequence length="291" mass="33209">MYNVKVERPVARTLRVRYIDYKEWMLHVLTWLLLFFTFLPLIEMLFKSFKTPEQNIHNPWLLSFPLNFDNYKIAWQYVSVYIVNTLIITIIAVALILIIATLSAFIFARFDFPGKEFLFMSILALMMVPGILTLIPLFKVVDNLKILNSYWAVILPGIRSQLPFGIFVLRTFMAAIPEDLFDAARIDGATTFQTFRKIAIPLSMPMISTLAILSLLFFWNDIIWPSIALTSQDLYTIAIGLQPFTSTTAQVTRNFGPAMAGYVITSIPLLVAFFFASKQFIEGMTSGALKL</sequence>
<dbReference type="Gene3D" id="1.10.3720.10">
    <property type="entry name" value="MetI-like"/>
    <property type="match status" value="1"/>
</dbReference>
<feature type="domain" description="ABC transmembrane type-1" evidence="8">
    <location>
        <begin position="82"/>
        <end position="276"/>
    </location>
</feature>
<keyword evidence="5 7" id="KW-1133">Transmembrane helix</keyword>
<keyword evidence="10" id="KW-1185">Reference proteome</keyword>
<evidence type="ECO:0000256" key="5">
    <source>
        <dbReference type="ARBA" id="ARBA00022989"/>
    </source>
</evidence>
<feature type="transmembrane region" description="Helical" evidence="7">
    <location>
        <begin position="255"/>
        <end position="276"/>
    </location>
</feature>
<evidence type="ECO:0000256" key="1">
    <source>
        <dbReference type="ARBA" id="ARBA00004651"/>
    </source>
</evidence>
<dbReference type="Proteomes" id="UP000184088">
    <property type="component" value="Unassembled WGS sequence"/>
</dbReference>
<keyword evidence="4 7" id="KW-0812">Transmembrane</keyword>
<dbReference type="GO" id="GO:0055085">
    <property type="term" value="P:transmembrane transport"/>
    <property type="evidence" value="ECO:0007669"/>
    <property type="project" value="InterPro"/>
</dbReference>
<feature type="transmembrane region" description="Helical" evidence="7">
    <location>
        <begin position="198"/>
        <end position="219"/>
    </location>
</feature>
<keyword evidence="6 7" id="KW-0472">Membrane</keyword>
<evidence type="ECO:0000256" key="6">
    <source>
        <dbReference type="ARBA" id="ARBA00023136"/>
    </source>
</evidence>
<evidence type="ECO:0000256" key="2">
    <source>
        <dbReference type="ARBA" id="ARBA00022448"/>
    </source>
</evidence>
<dbReference type="InterPro" id="IPR000515">
    <property type="entry name" value="MetI-like"/>
</dbReference>
<dbReference type="GO" id="GO:0005886">
    <property type="term" value="C:plasma membrane"/>
    <property type="evidence" value="ECO:0007669"/>
    <property type="project" value="UniProtKB-SubCell"/>
</dbReference>
<evidence type="ECO:0000256" key="7">
    <source>
        <dbReference type="RuleBase" id="RU363032"/>
    </source>
</evidence>
<keyword evidence="3" id="KW-1003">Cell membrane</keyword>
<comment type="subcellular location">
    <subcellularLocation>
        <location evidence="1 7">Cell membrane</location>
        <topology evidence="1 7">Multi-pass membrane protein</topology>
    </subcellularLocation>
</comment>
<accession>A0A1M4ZZL7</accession>
<feature type="transmembrane region" description="Helical" evidence="7">
    <location>
        <begin position="117"/>
        <end position="138"/>
    </location>
</feature>
<keyword evidence="2 7" id="KW-0813">Transport</keyword>